<dbReference type="Gene3D" id="3.30.200.20">
    <property type="entry name" value="Phosphorylase Kinase, domain 1"/>
    <property type="match status" value="1"/>
</dbReference>
<gene>
    <name evidence="2" type="ORF">O1D97_11995</name>
</gene>
<dbReference type="Pfam" id="PF13847">
    <property type="entry name" value="Methyltransf_31"/>
    <property type="match status" value="1"/>
</dbReference>
<dbReference type="Gene3D" id="2.60.120.650">
    <property type="entry name" value="Cupin"/>
    <property type="match status" value="1"/>
</dbReference>
<dbReference type="CDD" id="cd02440">
    <property type="entry name" value="AdoMet_MTases"/>
    <property type="match status" value="1"/>
</dbReference>
<dbReference type="PROSITE" id="PS51184">
    <property type="entry name" value="JMJC"/>
    <property type="match status" value="1"/>
</dbReference>
<accession>A0ABT4JVF7</accession>
<dbReference type="Proteomes" id="UP001149719">
    <property type="component" value="Unassembled WGS sequence"/>
</dbReference>
<dbReference type="SUPFAM" id="SSF56112">
    <property type="entry name" value="Protein kinase-like (PK-like)"/>
    <property type="match status" value="1"/>
</dbReference>
<dbReference type="EMBL" id="JAPUBN010000017">
    <property type="protein sequence ID" value="MCZ2722329.1"/>
    <property type="molecule type" value="Genomic_DNA"/>
</dbReference>
<dbReference type="SUPFAM" id="SSF53335">
    <property type="entry name" value="S-adenosyl-L-methionine-dependent methyltransferases"/>
    <property type="match status" value="1"/>
</dbReference>
<dbReference type="Pfam" id="PF01636">
    <property type="entry name" value="APH"/>
    <property type="match status" value="1"/>
</dbReference>
<dbReference type="InterPro" id="IPR029063">
    <property type="entry name" value="SAM-dependent_MTases_sf"/>
</dbReference>
<dbReference type="Pfam" id="PF13621">
    <property type="entry name" value="Cupin_8"/>
    <property type="match status" value="1"/>
</dbReference>
<dbReference type="SMART" id="SM00558">
    <property type="entry name" value="JmjC"/>
    <property type="match status" value="1"/>
</dbReference>
<sequence length="865" mass="99157">MMKDKMASVLKVLNYTKADEVGVDEASFVADYNAACIQDETFLWHRSPQVDLLPIRYDFSGKRALDLGCLNGDLLHRLTHTLSFGVGVDANSRRINAANALKAVSQAENIHFYTFDLNTEDLSMLTSFALGESFDICLCANVLLDVNRWKELLLFCSTNSAALFVETYGNADEQEKQFNFIESLYQNIKLIAYFQNSESMDLDRKMYFCEDPVESHLIPIKFDCEKFFDAQDELSIKNVYENTFLDLIVSPILFLSHNKDHIVVEINNKYILKMPRSSKGSKALASERAITDLMRDQVALTLPKFDIKTHPALIGRYQKISGGGFNLERFEALSTQDRVSFVTQIVDFYFAFHSINLNELAIKTIPLVSTSSIAVDLIKERLSHERSTSVVSLLNELSSISFALSVPEKNKVFGHFDLQGDNFILSSDHKNIISVISFGKCKLGDIHQDFSVLNLSSTDLAEEVFLKYEVKTGRPLNRHLIRQYTTLHYLNLLVELKQSNSNHYDDVLTRIESWYYYALREDAREDLLSSKGESLLPDVWRRWLASNLIKGVKAGDLQRILIEQGFPPKESAMDVLVAENHPYILAGKDIFHSLNKRNWLLQVCDELASLDHRYNALIERRHVPEFSVFIREYYSKHLPVILTGGIDHWPALGKWSPEFFLESLGDEAIEIQQNREQDPLFERNSVRHKKKILMREFIQLINKGESNDHYMTANNMKSSFSSLAPLFKDIADFGKGYRQTHSIESGNLLWFGPKGTFTPLHHDLTNNMLVQIYGRKKVTLIPAMQVPNLYNDRGVYSKADYPHFDPLRYPEMKKITPVDLILNPGDALFIPLGWWHCVESLDVSISVSFTNFNAPNMFFKRFPRN</sequence>
<dbReference type="InterPro" id="IPR011009">
    <property type="entry name" value="Kinase-like_dom_sf"/>
</dbReference>
<dbReference type="Gene3D" id="3.90.1200.10">
    <property type="match status" value="1"/>
</dbReference>
<evidence type="ECO:0000313" key="2">
    <source>
        <dbReference type="EMBL" id="MCZ2722329.1"/>
    </source>
</evidence>
<name>A0ABT4JVF7_9GAMM</name>
<dbReference type="InterPro" id="IPR041667">
    <property type="entry name" value="Cupin_8"/>
</dbReference>
<reference evidence="2" key="1">
    <citation type="submission" date="2022-12" db="EMBL/GenBank/DDBJ databases">
        <title>Marinomonas 15G1-11 sp. nov, isolated from marine algae.</title>
        <authorList>
            <person name="Butt M."/>
            <person name="Choi D.G."/>
            <person name="Kim J.M."/>
            <person name="Lee J.K."/>
            <person name="Baek J.H."/>
            <person name="Jeon C.O."/>
        </authorList>
    </citation>
    <scope>NUCLEOTIDE SEQUENCE</scope>
    <source>
        <strain evidence="2">15G1-11</strain>
    </source>
</reference>
<dbReference type="InterPro" id="IPR002575">
    <property type="entry name" value="Aminoglycoside_PTrfase"/>
</dbReference>
<dbReference type="PANTHER" id="PTHR12461:SF105">
    <property type="entry name" value="HYPOXIA-INDUCIBLE FACTOR 1-ALPHA INHIBITOR"/>
    <property type="match status" value="1"/>
</dbReference>
<dbReference type="SUPFAM" id="SSF51197">
    <property type="entry name" value="Clavaminate synthase-like"/>
    <property type="match status" value="1"/>
</dbReference>
<dbReference type="RefSeq" id="WP_269125887.1">
    <property type="nucleotide sequence ID" value="NZ_JAPUBN010000017.1"/>
</dbReference>
<dbReference type="InterPro" id="IPR003347">
    <property type="entry name" value="JmjC_dom"/>
</dbReference>
<dbReference type="InterPro" id="IPR025714">
    <property type="entry name" value="Methyltranfer_dom"/>
</dbReference>
<evidence type="ECO:0000313" key="3">
    <source>
        <dbReference type="Proteomes" id="UP001149719"/>
    </source>
</evidence>
<protein>
    <submittedName>
        <fullName evidence="2">Cupin-like domain-containing protein</fullName>
    </submittedName>
</protein>
<feature type="domain" description="JmjC" evidence="1">
    <location>
        <begin position="722"/>
        <end position="865"/>
    </location>
</feature>
<organism evidence="2 3">
    <name type="scientific">Marinomonas phaeophyticola</name>
    <dbReference type="NCBI Taxonomy" id="3004091"/>
    <lineage>
        <taxon>Bacteria</taxon>
        <taxon>Pseudomonadati</taxon>
        <taxon>Pseudomonadota</taxon>
        <taxon>Gammaproteobacteria</taxon>
        <taxon>Oceanospirillales</taxon>
        <taxon>Oceanospirillaceae</taxon>
        <taxon>Marinomonas</taxon>
    </lineage>
</organism>
<comment type="caution">
    <text evidence="2">The sequence shown here is derived from an EMBL/GenBank/DDBJ whole genome shotgun (WGS) entry which is preliminary data.</text>
</comment>
<evidence type="ECO:0000259" key="1">
    <source>
        <dbReference type="PROSITE" id="PS51184"/>
    </source>
</evidence>
<dbReference type="Gene3D" id="3.40.50.150">
    <property type="entry name" value="Vaccinia Virus protein VP39"/>
    <property type="match status" value="1"/>
</dbReference>
<keyword evidence="3" id="KW-1185">Reference proteome</keyword>
<proteinExistence type="predicted"/>
<dbReference type="PANTHER" id="PTHR12461">
    <property type="entry name" value="HYPOXIA-INDUCIBLE FACTOR 1 ALPHA INHIBITOR-RELATED"/>
    <property type="match status" value="1"/>
</dbReference>